<reference evidence="3 4" key="1">
    <citation type="journal article" date="2021" name="Elife">
        <title>Chloroplast acquisition without the gene transfer in kleptoplastic sea slugs, Plakobranchus ocellatus.</title>
        <authorList>
            <person name="Maeda T."/>
            <person name="Takahashi S."/>
            <person name="Yoshida T."/>
            <person name="Shimamura S."/>
            <person name="Takaki Y."/>
            <person name="Nagai Y."/>
            <person name="Toyoda A."/>
            <person name="Suzuki Y."/>
            <person name="Arimoto A."/>
            <person name="Ishii H."/>
            <person name="Satoh N."/>
            <person name="Nishiyama T."/>
            <person name="Hasebe M."/>
            <person name="Maruyama T."/>
            <person name="Minagawa J."/>
            <person name="Obokata J."/>
            <person name="Shigenobu S."/>
        </authorList>
    </citation>
    <scope>NUCLEOTIDE SEQUENCE [LARGE SCALE GENOMIC DNA]</scope>
</reference>
<dbReference type="Proteomes" id="UP000735302">
    <property type="component" value="Unassembled WGS sequence"/>
</dbReference>
<feature type="transmembrane region" description="Helical" evidence="2">
    <location>
        <begin position="482"/>
        <end position="504"/>
    </location>
</feature>
<protein>
    <submittedName>
        <fullName evidence="3">Uncharacterized protein</fullName>
    </submittedName>
</protein>
<evidence type="ECO:0000256" key="2">
    <source>
        <dbReference type="SAM" id="Phobius"/>
    </source>
</evidence>
<comment type="caution">
    <text evidence="3">The sequence shown here is derived from an EMBL/GenBank/DDBJ whole genome shotgun (WGS) entry which is preliminary data.</text>
</comment>
<keyword evidence="4" id="KW-1185">Reference proteome</keyword>
<dbReference type="EMBL" id="BLXT01004610">
    <property type="protein sequence ID" value="GFO15516.1"/>
    <property type="molecule type" value="Genomic_DNA"/>
</dbReference>
<accession>A0AAV4B515</accession>
<evidence type="ECO:0000313" key="4">
    <source>
        <dbReference type="Proteomes" id="UP000735302"/>
    </source>
</evidence>
<feature type="compositionally biased region" description="Pro residues" evidence="1">
    <location>
        <begin position="258"/>
        <end position="275"/>
    </location>
</feature>
<proteinExistence type="predicted"/>
<sequence length="537" mass="57232">MSDHVTYHRFDGLPAVSSPCSRDGRFVKQDKIGIKICRYPERRISHTASRQSTRGGGSYGLLVISMCSRADYACTVLDSNGYIFRAGTTSHISTEYPWLANRLMVTDSMKALWCVRRTSSDAQLQYTLAFNTSGDQTLSSRLADDTTASTPDCRKFVLFPVARTNMLVLILASRLPGQCPPESLSLLEACSTGKPRSLRSMQSLSSSTLCVFCPSASEIFSQRAKVINQSLRAKIGVSDPGKILRSAAPSEPSSPDVPANPPPTSVQPRPPAPFDPTCPRSCSEMLSQSDCEAHSAGCVWDQTESHPVCLLDSAVSTTLQTTILALTASRSSNGAMTTTHTSATLAKITVSSGQHTASTSTSVVDLPSPTTAMLFSPTAVTKATTASAKQMSTLPETTLGTRGASQKQALSSAKPPSVAHFATTKAVIAPSGTRVKGITSSSSSLSPPQVSTTSKNGLQLAATTFTATLYDKRQSTQNPRKAGVLAGIGLACVVILLLASCAFYRMVYLKWTAKHAQFADQKKLYVDSSVAREEKND</sequence>
<keyword evidence="2" id="KW-0812">Transmembrane</keyword>
<organism evidence="3 4">
    <name type="scientific">Plakobranchus ocellatus</name>
    <dbReference type="NCBI Taxonomy" id="259542"/>
    <lineage>
        <taxon>Eukaryota</taxon>
        <taxon>Metazoa</taxon>
        <taxon>Spiralia</taxon>
        <taxon>Lophotrochozoa</taxon>
        <taxon>Mollusca</taxon>
        <taxon>Gastropoda</taxon>
        <taxon>Heterobranchia</taxon>
        <taxon>Euthyneura</taxon>
        <taxon>Panpulmonata</taxon>
        <taxon>Sacoglossa</taxon>
        <taxon>Placobranchoidea</taxon>
        <taxon>Plakobranchidae</taxon>
        <taxon>Plakobranchus</taxon>
    </lineage>
</organism>
<gene>
    <name evidence="3" type="ORF">PoB_004202100</name>
</gene>
<dbReference type="AlphaFoldDB" id="A0AAV4B515"/>
<evidence type="ECO:0000313" key="3">
    <source>
        <dbReference type="EMBL" id="GFO15516.1"/>
    </source>
</evidence>
<feature type="region of interest" description="Disordered" evidence="1">
    <location>
        <begin position="242"/>
        <end position="275"/>
    </location>
</feature>
<evidence type="ECO:0000256" key="1">
    <source>
        <dbReference type="SAM" id="MobiDB-lite"/>
    </source>
</evidence>
<keyword evidence="2" id="KW-0472">Membrane</keyword>
<name>A0AAV4B515_9GAST</name>
<keyword evidence="2" id="KW-1133">Transmembrane helix</keyword>